<evidence type="ECO:0000313" key="4">
    <source>
        <dbReference type="Proteomes" id="UP000000657"/>
    </source>
</evidence>
<feature type="region of interest" description="Disordered" evidence="1">
    <location>
        <begin position="200"/>
        <end position="226"/>
    </location>
</feature>
<protein>
    <submittedName>
        <fullName evidence="3">Uncharacterized protein</fullName>
    </submittedName>
</protein>
<dbReference type="HOGENOM" id="CLU_1150531_0_0_11"/>
<keyword evidence="2" id="KW-0472">Membrane</keyword>
<dbReference type="AlphaFoldDB" id="Q0RBV6"/>
<evidence type="ECO:0000256" key="2">
    <source>
        <dbReference type="SAM" id="Phobius"/>
    </source>
</evidence>
<evidence type="ECO:0000313" key="3">
    <source>
        <dbReference type="EMBL" id="CAJ65074.1"/>
    </source>
</evidence>
<evidence type="ECO:0000256" key="1">
    <source>
        <dbReference type="SAM" id="MobiDB-lite"/>
    </source>
</evidence>
<organism evidence="3 4">
    <name type="scientific">Frankia alni (strain DSM 45986 / CECT 9034 / ACN14a)</name>
    <dbReference type="NCBI Taxonomy" id="326424"/>
    <lineage>
        <taxon>Bacteria</taxon>
        <taxon>Bacillati</taxon>
        <taxon>Actinomycetota</taxon>
        <taxon>Actinomycetes</taxon>
        <taxon>Frankiales</taxon>
        <taxon>Frankiaceae</taxon>
        <taxon>Frankia</taxon>
    </lineage>
</organism>
<feature type="transmembrane region" description="Helical" evidence="2">
    <location>
        <begin position="144"/>
        <end position="165"/>
    </location>
</feature>
<sequence>MAFALFALAIPQFDMNSLKKIAVVLGIVLLLGAVSEVLAARATARDWRWSHLLLAALFVVGGIVALVWPDPTFKVVARTVAWFFLIKGVYDIINSFAARRSEQHAEVEADGRAPAQWWMPLVVGALEIGAAFWAVGYPRDSRSLLALWVGLAALALGLTKIAMALRLRGVRSPAPLDCLHLDDLTTAGFGGRAVAEGGRLEGGRAQRATTAADRYPGGDSYTGGDR</sequence>
<dbReference type="EMBL" id="CT573213">
    <property type="protein sequence ID" value="CAJ65074.1"/>
    <property type="molecule type" value="Genomic_DNA"/>
</dbReference>
<dbReference type="PANTHER" id="PTHR34989">
    <property type="entry name" value="PROTEIN HDED"/>
    <property type="match status" value="1"/>
</dbReference>
<dbReference type="KEGG" id="fal:FRAAL6451"/>
<name>Q0RBV6_FRAAA</name>
<keyword evidence="2" id="KW-0812">Transmembrane</keyword>
<dbReference type="PANTHER" id="PTHR34989:SF1">
    <property type="entry name" value="PROTEIN HDED"/>
    <property type="match status" value="1"/>
</dbReference>
<dbReference type="GO" id="GO:0005886">
    <property type="term" value="C:plasma membrane"/>
    <property type="evidence" value="ECO:0007669"/>
    <property type="project" value="TreeGrafter"/>
</dbReference>
<keyword evidence="2" id="KW-1133">Transmembrane helix</keyword>
<keyword evidence="4" id="KW-1185">Reference proteome</keyword>
<dbReference type="eggNOG" id="COG3247">
    <property type="taxonomic scope" value="Bacteria"/>
</dbReference>
<dbReference type="InterPro" id="IPR005325">
    <property type="entry name" value="DUF308_memb"/>
</dbReference>
<dbReference type="InterPro" id="IPR052712">
    <property type="entry name" value="Acid_resist_chaperone_HdeD"/>
</dbReference>
<proteinExistence type="predicted"/>
<accession>Q0RBV6</accession>
<feature type="transmembrane region" description="Helical" evidence="2">
    <location>
        <begin position="117"/>
        <end position="137"/>
    </location>
</feature>
<dbReference type="RefSeq" id="WP_011607496.1">
    <property type="nucleotide sequence ID" value="NC_008278.1"/>
</dbReference>
<dbReference type="Proteomes" id="UP000000657">
    <property type="component" value="Chromosome"/>
</dbReference>
<reference evidence="3 4" key="1">
    <citation type="journal article" date="2007" name="Genome Res.">
        <title>Genome characteristics of facultatively symbiotic Frankia sp. strains reflect host range and host plant biogeography.</title>
        <authorList>
            <person name="Normand P."/>
            <person name="Lapierre P."/>
            <person name="Tisa L.S."/>
            <person name="Gogarten J.P."/>
            <person name="Alloisio N."/>
            <person name="Bagnarol E."/>
            <person name="Bassi C.A."/>
            <person name="Berry A.M."/>
            <person name="Bickhart D.M."/>
            <person name="Choisne N."/>
            <person name="Couloux A."/>
            <person name="Cournoyer B."/>
            <person name="Cruveiller S."/>
            <person name="Daubin V."/>
            <person name="Demange N."/>
            <person name="Francino M.P."/>
            <person name="Goltsman E."/>
            <person name="Huang Y."/>
            <person name="Kopp O.R."/>
            <person name="Labarre L."/>
            <person name="Lapidus A."/>
            <person name="Lavire C."/>
            <person name="Marechal J."/>
            <person name="Martinez M."/>
            <person name="Mastronunzio J.E."/>
            <person name="Mullin B.C."/>
            <person name="Niemann J."/>
            <person name="Pujic P."/>
            <person name="Rawnsley T."/>
            <person name="Rouy Z."/>
            <person name="Schenowitz C."/>
            <person name="Sellstedt A."/>
            <person name="Tavares F."/>
            <person name="Tomkins J.P."/>
            <person name="Vallenet D."/>
            <person name="Valverde C."/>
            <person name="Wall L.G."/>
            <person name="Wang Y."/>
            <person name="Medigue C."/>
            <person name="Benson D.R."/>
        </authorList>
    </citation>
    <scope>NUCLEOTIDE SEQUENCE [LARGE SCALE GENOMIC DNA]</scope>
    <source>
        <strain evidence="4">DSM 45986 / CECT 9034 / ACN14a</strain>
    </source>
</reference>
<gene>
    <name evidence="3" type="ordered locus">FRAAL6451</name>
</gene>
<feature type="transmembrane region" description="Helical" evidence="2">
    <location>
        <begin position="49"/>
        <end position="68"/>
    </location>
</feature>
<dbReference type="Pfam" id="PF03729">
    <property type="entry name" value="DUF308"/>
    <property type="match status" value="2"/>
</dbReference>